<gene>
    <name evidence="7" type="ORF">DSCW_20810</name>
</gene>
<feature type="transmembrane region" description="Helical" evidence="6">
    <location>
        <begin position="61"/>
        <end position="86"/>
    </location>
</feature>
<keyword evidence="8" id="KW-1185">Reference proteome</keyword>
<feature type="transmembrane region" description="Helical" evidence="6">
    <location>
        <begin position="7"/>
        <end position="25"/>
    </location>
</feature>
<evidence type="ECO:0000256" key="1">
    <source>
        <dbReference type="ARBA" id="ARBA00004141"/>
    </source>
</evidence>
<dbReference type="GO" id="GO:0016020">
    <property type="term" value="C:membrane"/>
    <property type="evidence" value="ECO:0007669"/>
    <property type="project" value="UniProtKB-SubCell"/>
</dbReference>
<name>A0A5K7Z863_9BACT</name>
<dbReference type="KEGG" id="dwd:DSCW_20810"/>
<organism evidence="7 8">
    <name type="scientific">Desulfosarcina widdelii</name>
    <dbReference type="NCBI Taxonomy" id="947919"/>
    <lineage>
        <taxon>Bacteria</taxon>
        <taxon>Pseudomonadati</taxon>
        <taxon>Thermodesulfobacteriota</taxon>
        <taxon>Desulfobacteria</taxon>
        <taxon>Desulfobacterales</taxon>
        <taxon>Desulfosarcinaceae</taxon>
        <taxon>Desulfosarcina</taxon>
    </lineage>
</organism>
<dbReference type="OrthoDB" id="9773730at2"/>
<dbReference type="AlphaFoldDB" id="A0A5K7Z863"/>
<dbReference type="EMBL" id="AP021875">
    <property type="protein sequence ID" value="BBO74664.1"/>
    <property type="molecule type" value="Genomic_DNA"/>
</dbReference>
<evidence type="ECO:0000256" key="6">
    <source>
        <dbReference type="SAM" id="Phobius"/>
    </source>
</evidence>
<feature type="transmembrane region" description="Helical" evidence="6">
    <location>
        <begin position="238"/>
        <end position="259"/>
    </location>
</feature>
<reference evidence="7 8" key="1">
    <citation type="submission" date="2019-11" db="EMBL/GenBank/DDBJ databases">
        <title>Comparative genomics of hydrocarbon-degrading Desulfosarcina strains.</title>
        <authorList>
            <person name="Watanabe M."/>
            <person name="Kojima H."/>
            <person name="Fukui M."/>
        </authorList>
    </citation>
    <scope>NUCLEOTIDE SEQUENCE [LARGE SCALE GENOMIC DNA]</scope>
    <source>
        <strain evidence="7 8">PP31</strain>
    </source>
</reference>
<feature type="transmembrane region" description="Helical" evidence="6">
    <location>
        <begin position="31"/>
        <end position="49"/>
    </location>
</feature>
<dbReference type="PANTHER" id="PTHR21716">
    <property type="entry name" value="TRANSMEMBRANE PROTEIN"/>
    <property type="match status" value="1"/>
</dbReference>
<feature type="transmembrane region" description="Helical" evidence="6">
    <location>
        <begin position="153"/>
        <end position="175"/>
    </location>
</feature>
<evidence type="ECO:0000256" key="5">
    <source>
        <dbReference type="ARBA" id="ARBA00023136"/>
    </source>
</evidence>
<keyword evidence="5 6" id="KW-0472">Membrane</keyword>
<evidence type="ECO:0000313" key="8">
    <source>
        <dbReference type="Proteomes" id="UP000427769"/>
    </source>
</evidence>
<proteinExistence type="inferred from homology"/>
<comment type="subcellular location">
    <subcellularLocation>
        <location evidence="1">Membrane</location>
        <topology evidence="1">Multi-pass membrane protein</topology>
    </subcellularLocation>
</comment>
<feature type="transmembrane region" description="Helical" evidence="6">
    <location>
        <begin position="309"/>
        <end position="336"/>
    </location>
</feature>
<dbReference type="Pfam" id="PF01594">
    <property type="entry name" value="AI-2E_transport"/>
    <property type="match status" value="1"/>
</dbReference>
<sequence length="371" mass="40310">MSNSNERVNGFVVVLLVVFISAVFLSMIRSFLMAIFLAGIFAALTRPIYHWLETALKGRRSLASVLTLVLIVIVVVVPLGVLTGVVTGQAIKVSQSAVPWVKTQINQPGGINHFLETIPYYDKIAPHSELILRKAGELVGGISQFLVNNLSSAAVGAVNLLFMLFVWLYTMYFFLMDGEKLLEKILYYLPLQDKEEQQMLERFTSVTRATLKGTAVIGILQGGLAGLAFWAVGIPSATFWGVIMVVLSIIPSVGTAVVWLPAAAILGFGGAIGKAVGLLVFCGLVVGSLDNLLRPILVGKDTQMHELMIFFGTMGGIFMFGMVGVIIGPIIAALFVTIWEIYGQAFAHILPDTGYILRKKQEQAEDVSDRE</sequence>
<comment type="similarity">
    <text evidence="2">Belongs to the autoinducer-2 exporter (AI-2E) (TC 2.A.86) family.</text>
</comment>
<feature type="transmembrane region" description="Helical" evidence="6">
    <location>
        <begin position="271"/>
        <end position="289"/>
    </location>
</feature>
<keyword evidence="4 6" id="KW-1133">Transmembrane helix</keyword>
<protein>
    <submittedName>
        <fullName evidence="7">AI-2E family transporter</fullName>
    </submittedName>
</protein>
<dbReference type="PANTHER" id="PTHR21716:SF4">
    <property type="entry name" value="TRANSMEMBRANE PROTEIN 245"/>
    <property type="match status" value="1"/>
</dbReference>
<dbReference type="InterPro" id="IPR002549">
    <property type="entry name" value="AI-2E-like"/>
</dbReference>
<evidence type="ECO:0000256" key="4">
    <source>
        <dbReference type="ARBA" id="ARBA00022989"/>
    </source>
</evidence>
<evidence type="ECO:0000256" key="2">
    <source>
        <dbReference type="ARBA" id="ARBA00009773"/>
    </source>
</evidence>
<dbReference type="RefSeq" id="WP_155303669.1">
    <property type="nucleotide sequence ID" value="NZ_AP021875.1"/>
</dbReference>
<evidence type="ECO:0000313" key="7">
    <source>
        <dbReference type="EMBL" id="BBO74664.1"/>
    </source>
</evidence>
<keyword evidence="3 6" id="KW-0812">Transmembrane</keyword>
<feature type="transmembrane region" description="Helical" evidence="6">
    <location>
        <begin position="209"/>
        <end position="232"/>
    </location>
</feature>
<accession>A0A5K7Z863</accession>
<evidence type="ECO:0000256" key="3">
    <source>
        <dbReference type="ARBA" id="ARBA00022692"/>
    </source>
</evidence>
<dbReference type="Proteomes" id="UP000427769">
    <property type="component" value="Chromosome"/>
</dbReference>